<name>A0A285CPP8_9BACI</name>
<reference evidence="1 2" key="1">
    <citation type="submission" date="2017-08" db="EMBL/GenBank/DDBJ databases">
        <authorList>
            <person name="de Groot N.N."/>
        </authorList>
    </citation>
    <scope>NUCLEOTIDE SEQUENCE [LARGE SCALE GENOMIC DNA]</scope>
    <source>
        <strain evidence="1 2">JC228</strain>
    </source>
</reference>
<dbReference type="Proteomes" id="UP000219546">
    <property type="component" value="Unassembled WGS sequence"/>
</dbReference>
<evidence type="ECO:0000313" key="1">
    <source>
        <dbReference type="EMBL" id="SNX69560.1"/>
    </source>
</evidence>
<dbReference type="EMBL" id="OAOP01000003">
    <property type="protein sequence ID" value="SNX69560.1"/>
    <property type="molecule type" value="Genomic_DNA"/>
</dbReference>
<organism evidence="1 2">
    <name type="scientific">Bacillus oleivorans</name>
    <dbReference type="NCBI Taxonomy" id="1448271"/>
    <lineage>
        <taxon>Bacteria</taxon>
        <taxon>Bacillati</taxon>
        <taxon>Bacillota</taxon>
        <taxon>Bacilli</taxon>
        <taxon>Bacillales</taxon>
        <taxon>Bacillaceae</taxon>
        <taxon>Bacillus</taxon>
    </lineage>
</organism>
<gene>
    <name evidence="1" type="ORF">SAMN05877753_103115</name>
</gene>
<accession>A0A285CPP8</accession>
<protein>
    <submittedName>
        <fullName evidence="1">Uncharacterized protein</fullName>
    </submittedName>
</protein>
<sequence length="135" mass="15997">MEEDVRELINNEVDRDDQKAIPIFYYVGHKFNDRVFVVVDMAEEKTLDVMVCDPLAIAPKTGEIVMGTLLPLGDELYFPIMDFYHFDFEAREELARYFHYYYDKYSKSSNVHETFIHVLSSMLQIERLAQRISKQ</sequence>
<evidence type="ECO:0000313" key="2">
    <source>
        <dbReference type="Proteomes" id="UP000219546"/>
    </source>
</evidence>
<dbReference type="AlphaFoldDB" id="A0A285CPP8"/>
<dbReference type="RefSeq" id="WP_097158056.1">
    <property type="nucleotide sequence ID" value="NZ_JBEPMQ010000002.1"/>
</dbReference>
<keyword evidence="2" id="KW-1185">Reference proteome</keyword>
<proteinExistence type="predicted"/>
<dbReference type="OrthoDB" id="2848405at2"/>